<dbReference type="STRING" id="349064.SAMN05660429_00576"/>
<sequence>MKKFYKSIALVVAASGLLFANAAMAADKVAVVNMQKIMQQIPQTAAMQQALQVEFKDETAELEQLQKDFEYQRTKLEKEGFDENDKQKMATLNKEQTDELKKKLAKMYQELQQKNGAFQQKAQARQNEELSKLGALVKQAVDQVAAKEKIDVVLQQQAVMYVNPDLDISDKVVEAVSKLN</sequence>
<protein>
    <submittedName>
        <fullName evidence="5">Periplasmic chaperone for outer membrane proteins Skp</fullName>
    </submittedName>
</protein>
<dbReference type="GO" id="GO:0050821">
    <property type="term" value="P:protein stabilization"/>
    <property type="evidence" value="ECO:0007669"/>
    <property type="project" value="TreeGrafter"/>
</dbReference>
<evidence type="ECO:0000256" key="4">
    <source>
        <dbReference type="SAM" id="SignalP"/>
    </source>
</evidence>
<organism evidence="5 6">
    <name type="scientific">Thalassotalea agarivorans</name>
    <name type="common">Thalassomonas agarivorans</name>
    <dbReference type="NCBI Taxonomy" id="349064"/>
    <lineage>
        <taxon>Bacteria</taxon>
        <taxon>Pseudomonadati</taxon>
        <taxon>Pseudomonadota</taxon>
        <taxon>Gammaproteobacteria</taxon>
        <taxon>Alteromonadales</taxon>
        <taxon>Colwelliaceae</taxon>
        <taxon>Thalassotalea</taxon>
    </lineage>
</organism>
<feature type="signal peptide" evidence="4">
    <location>
        <begin position="1"/>
        <end position="25"/>
    </location>
</feature>
<feature type="chain" id="PRO_5011600102" evidence="4">
    <location>
        <begin position="26"/>
        <end position="180"/>
    </location>
</feature>
<dbReference type="InterPro" id="IPR005632">
    <property type="entry name" value="Chaperone_Skp"/>
</dbReference>
<feature type="coiled-coil region" evidence="3">
    <location>
        <begin position="94"/>
        <end position="128"/>
    </location>
</feature>
<dbReference type="PANTHER" id="PTHR35089">
    <property type="entry name" value="CHAPERONE PROTEIN SKP"/>
    <property type="match status" value="1"/>
</dbReference>
<keyword evidence="3" id="KW-0175">Coiled coil</keyword>
<dbReference type="InterPro" id="IPR024930">
    <property type="entry name" value="Skp_dom_sf"/>
</dbReference>
<keyword evidence="1 4" id="KW-0732">Signal</keyword>
<dbReference type="Pfam" id="PF03938">
    <property type="entry name" value="OmpH"/>
    <property type="match status" value="1"/>
</dbReference>
<accession>A0A1H9ZST8</accession>
<dbReference type="PIRSF" id="PIRSF002094">
    <property type="entry name" value="OMP26_Skp"/>
    <property type="match status" value="1"/>
</dbReference>
<dbReference type="GO" id="GO:0051082">
    <property type="term" value="F:unfolded protein binding"/>
    <property type="evidence" value="ECO:0007669"/>
    <property type="project" value="InterPro"/>
</dbReference>
<keyword evidence="6" id="KW-1185">Reference proteome</keyword>
<evidence type="ECO:0000313" key="5">
    <source>
        <dbReference type="EMBL" id="SES84844.1"/>
    </source>
</evidence>
<dbReference type="GO" id="GO:0005829">
    <property type="term" value="C:cytosol"/>
    <property type="evidence" value="ECO:0007669"/>
    <property type="project" value="TreeGrafter"/>
</dbReference>
<gene>
    <name evidence="5" type="ORF">SAMN05660429_00576</name>
</gene>
<dbReference type="RefSeq" id="WP_093327525.1">
    <property type="nucleotide sequence ID" value="NZ_AP027363.1"/>
</dbReference>
<dbReference type="OrthoDB" id="5767138at2"/>
<comment type="similarity">
    <text evidence="2">Belongs to the skp family.</text>
</comment>
<proteinExistence type="inferred from homology"/>
<evidence type="ECO:0000256" key="1">
    <source>
        <dbReference type="ARBA" id="ARBA00022729"/>
    </source>
</evidence>
<dbReference type="PANTHER" id="PTHR35089:SF1">
    <property type="entry name" value="CHAPERONE PROTEIN SKP"/>
    <property type="match status" value="1"/>
</dbReference>
<evidence type="ECO:0000256" key="3">
    <source>
        <dbReference type="SAM" id="Coils"/>
    </source>
</evidence>
<dbReference type="Gene3D" id="3.30.910.20">
    <property type="entry name" value="Skp domain"/>
    <property type="match status" value="1"/>
</dbReference>
<dbReference type="EMBL" id="FOHK01000002">
    <property type="protein sequence ID" value="SES84844.1"/>
    <property type="molecule type" value="Genomic_DNA"/>
</dbReference>
<dbReference type="AlphaFoldDB" id="A0A1H9ZST8"/>
<dbReference type="SUPFAM" id="SSF111384">
    <property type="entry name" value="OmpH-like"/>
    <property type="match status" value="1"/>
</dbReference>
<evidence type="ECO:0000313" key="6">
    <source>
        <dbReference type="Proteomes" id="UP000199308"/>
    </source>
</evidence>
<reference evidence="5 6" key="1">
    <citation type="submission" date="2016-10" db="EMBL/GenBank/DDBJ databases">
        <authorList>
            <person name="de Groot N.N."/>
        </authorList>
    </citation>
    <scope>NUCLEOTIDE SEQUENCE [LARGE SCALE GENOMIC DNA]</scope>
    <source>
        <strain evidence="5 6">DSM 19706</strain>
    </source>
</reference>
<name>A0A1H9ZST8_THASX</name>
<evidence type="ECO:0000256" key="2">
    <source>
        <dbReference type="PIRNR" id="PIRNR002094"/>
    </source>
</evidence>
<dbReference type="Proteomes" id="UP000199308">
    <property type="component" value="Unassembled WGS sequence"/>
</dbReference>
<dbReference type="SMART" id="SM00935">
    <property type="entry name" value="OmpH"/>
    <property type="match status" value="1"/>
</dbReference>